<dbReference type="AlphaFoldDB" id="A0AAU9JWZ8"/>
<dbReference type="EMBL" id="CAJZBQ010000051">
    <property type="protein sequence ID" value="CAG9330514.1"/>
    <property type="molecule type" value="Genomic_DNA"/>
</dbReference>
<organism evidence="1 2">
    <name type="scientific">Blepharisma stoltei</name>
    <dbReference type="NCBI Taxonomy" id="1481888"/>
    <lineage>
        <taxon>Eukaryota</taxon>
        <taxon>Sar</taxon>
        <taxon>Alveolata</taxon>
        <taxon>Ciliophora</taxon>
        <taxon>Postciliodesmatophora</taxon>
        <taxon>Heterotrichea</taxon>
        <taxon>Heterotrichida</taxon>
        <taxon>Blepharismidae</taxon>
        <taxon>Blepharisma</taxon>
    </lineage>
</organism>
<proteinExistence type="predicted"/>
<gene>
    <name evidence="1" type="ORF">BSTOLATCC_MIC51099</name>
</gene>
<accession>A0AAU9JWZ8</accession>
<dbReference type="Proteomes" id="UP001162131">
    <property type="component" value="Unassembled WGS sequence"/>
</dbReference>
<dbReference type="InterPro" id="IPR011989">
    <property type="entry name" value="ARM-like"/>
</dbReference>
<evidence type="ECO:0000313" key="1">
    <source>
        <dbReference type="EMBL" id="CAG9330514.1"/>
    </source>
</evidence>
<keyword evidence="2" id="KW-1185">Reference proteome</keyword>
<dbReference type="InterPro" id="IPR042856">
    <property type="entry name" value="RSP14"/>
</dbReference>
<protein>
    <submittedName>
        <fullName evidence="1">Uncharacterized protein</fullName>
    </submittedName>
</protein>
<dbReference type="Gene3D" id="1.25.10.10">
    <property type="entry name" value="Leucine-rich Repeat Variant"/>
    <property type="match status" value="1"/>
</dbReference>
<dbReference type="PANTHER" id="PTHR15599">
    <property type="entry name" value="RTDR1"/>
    <property type="match status" value="1"/>
</dbReference>
<dbReference type="SUPFAM" id="SSF48371">
    <property type="entry name" value="ARM repeat"/>
    <property type="match status" value="1"/>
</dbReference>
<comment type="caution">
    <text evidence="1">The sequence shown here is derived from an EMBL/GenBank/DDBJ whole genome shotgun (WGS) entry which is preliminary data.</text>
</comment>
<reference evidence="1" key="1">
    <citation type="submission" date="2021-09" db="EMBL/GenBank/DDBJ databases">
        <authorList>
            <consortium name="AG Swart"/>
            <person name="Singh M."/>
            <person name="Singh A."/>
            <person name="Seah K."/>
            <person name="Emmerich C."/>
        </authorList>
    </citation>
    <scope>NUCLEOTIDE SEQUENCE</scope>
    <source>
        <strain evidence="1">ATCC30299</strain>
    </source>
</reference>
<sequence length="291" mass="32688">MLTDSYEIASAVDSDLPFTTRVELKETNNEIRERASWIFIQMAKVSCGKRLLISEDIVKDLAVLFDDSIEKIRSNAYEAMLYLSEQREGCEGVVNAGTLEILVDKLISEKTERILVLTLRLIQQLLGVEQGQVRALNTPIISRVKKLCESVSSELRRLSCELLAAIGFAYPGKKRVIEQGCVGALAELLFDSISEVRASALLALACLTIEKTAKVELIEGQYLERIALMLDDESLQIRLNAIQLIANVAEHPLAKLEFQNSLDRLRELLENDAEIIKRFADRAINVITWRP</sequence>
<evidence type="ECO:0000313" key="2">
    <source>
        <dbReference type="Proteomes" id="UP001162131"/>
    </source>
</evidence>
<name>A0AAU9JWZ8_9CILI</name>
<dbReference type="InterPro" id="IPR016024">
    <property type="entry name" value="ARM-type_fold"/>
</dbReference>
<dbReference type="PANTHER" id="PTHR15599:SF1">
    <property type="entry name" value="RADIAL SPOKE HEAD 14 HOMOLOG"/>
    <property type="match status" value="1"/>
</dbReference>